<name>M5SKC6_9BACT</name>
<dbReference type="STRING" id="1263868.RESH_01227"/>
<reference evidence="1 2" key="1">
    <citation type="journal article" date="2013" name="Mar. Genomics">
        <title>Expression of sulfatases in Rhodopirellula baltica and the diversity of sulfatases in the genus Rhodopirellula.</title>
        <authorList>
            <person name="Wegner C.E."/>
            <person name="Richter-Heitmann T."/>
            <person name="Klindworth A."/>
            <person name="Klockow C."/>
            <person name="Richter M."/>
            <person name="Achstetter T."/>
            <person name="Glockner F.O."/>
            <person name="Harder J."/>
        </authorList>
    </citation>
    <scope>NUCLEOTIDE SEQUENCE [LARGE SCALE GENOMIC DNA]</scope>
    <source>
        <strain evidence="1 2">SH398</strain>
    </source>
</reference>
<gene>
    <name evidence="1" type="ORF">RESH_01227</name>
</gene>
<protein>
    <submittedName>
        <fullName evidence="1">Uncharacterized protein</fullName>
    </submittedName>
</protein>
<sequence>MFGSGTTAFLFSPHSTCKVLAVASKSKKKKKGQRGSKASNSPTRVIDVRQAMTQHLHDAAFMRLDQLLDAEAGSTHLALAADVFTLGSKAAESFVFLPKDPAALLARIDSILERLKITDSSTTGESDRVDAILESAKRLRNIFGGEAIADPDLLSVMADQAIAKPELRKRLPNELAEQTRLVVEALEHVEAGRDEEALSVLKPIGFRSAMAPWRLLIRGMVHFYGDRRDEALETWKRLPADRLPHAMARAILGTVSVAFPGQTKVDKRNLAGLTKNKQPDLLDIRNDLQELFEGALFHEILLKINTWEKEGWISPATRNALHDAIYTQLLITRTPDQAGAIYAKLRPPAWDPKLALPKAIGQFFSGDPADPHAHAQIDRFVESTESNPHLSDSDRTAIKAVVNASIAFFLGTLVKRFNDELLPDADGDSDSLKTIQVIGKQYLERMLNAVQACPQWDAPLQHAPFAGIDPILLPRELVCEIHETRLKARGDDLGVLFSAAESYIQTDLQRTRPLVQQLIQIAPRDQRTIRLAWNLSTLSFIAAIQNGNTDEAEQHLELLSSNVPSDQPDGLLELYRAICQLAQDPDTDVESCLVKNDEMKVPRFASLLLLEAISARCGLPAKTRKKLRDARKPLSKSPSLQAVSSACDKAGRMLVNEKLDFPGRAGMKKELITVAKRALTQSKIDAYDIEMANTIGVFAVLAQDDVLRRRFLQATPRHIDWHIVSLVRALGVDLELASSILSDVVYADPAASNSLPAELRPIALRLYEASEEHYNEGMYSDDDDMDFEFLDVDDIPDDVMNSIPPEMLLAYMQDPEAMEAQMRQMMPGKLADALLEVLARRVRG</sequence>
<dbReference type="PATRIC" id="fig|1263868.3.peg.1318"/>
<dbReference type="EMBL" id="ANOF01000043">
    <property type="protein sequence ID" value="EMI28192.1"/>
    <property type="molecule type" value="Genomic_DNA"/>
</dbReference>
<dbReference type="Proteomes" id="UP000011996">
    <property type="component" value="Unassembled WGS sequence"/>
</dbReference>
<evidence type="ECO:0000313" key="1">
    <source>
        <dbReference type="EMBL" id="EMI28192.1"/>
    </source>
</evidence>
<evidence type="ECO:0000313" key="2">
    <source>
        <dbReference type="Proteomes" id="UP000011996"/>
    </source>
</evidence>
<organism evidence="1 2">
    <name type="scientific">Rhodopirellula europaea SH398</name>
    <dbReference type="NCBI Taxonomy" id="1263868"/>
    <lineage>
        <taxon>Bacteria</taxon>
        <taxon>Pseudomonadati</taxon>
        <taxon>Planctomycetota</taxon>
        <taxon>Planctomycetia</taxon>
        <taxon>Pirellulales</taxon>
        <taxon>Pirellulaceae</taxon>
        <taxon>Rhodopirellula</taxon>
    </lineage>
</organism>
<proteinExistence type="predicted"/>
<dbReference type="AlphaFoldDB" id="M5SKC6"/>
<accession>M5SKC6</accession>
<comment type="caution">
    <text evidence="1">The sequence shown here is derived from an EMBL/GenBank/DDBJ whole genome shotgun (WGS) entry which is preliminary data.</text>
</comment>